<reference evidence="1 2" key="1">
    <citation type="submission" date="2021-06" db="EMBL/GenBank/DDBJ databases">
        <title>Caerostris darwini draft genome.</title>
        <authorList>
            <person name="Kono N."/>
            <person name="Arakawa K."/>
        </authorList>
    </citation>
    <scope>NUCLEOTIDE SEQUENCE [LARGE SCALE GENOMIC DNA]</scope>
</reference>
<gene>
    <name evidence="1" type="ORF">CDAR_259751</name>
</gene>
<sequence length="107" mass="12552">MCHYAINEETDMHFVCGADEENAAEVQTLYKKYFPTRRMLDLNASQRHLWVRMKRLVCDNSVNVESVTHGKGDSEILIKILRSDRKNLNKQIKKSKQAIFQRRVGQE</sequence>
<organism evidence="1 2">
    <name type="scientific">Caerostris darwini</name>
    <dbReference type="NCBI Taxonomy" id="1538125"/>
    <lineage>
        <taxon>Eukaryota</taxon>
        <taxon>Metazoa</taxon>
        <taxon>Ecdysozoa</taxon>
        <taxon>Arthropoda</taxon>
        <taxon>Chelicerata</taxon>
        <taxon>Arachnida</taxon>
        <taxon>Araneae</taxon>
        <taxon>Araneomorphae</taxon>
        <taxon>Entelegynae</taxon>
        <taxon>Araneoidea</taxon>
        <taxon>Araneidae</taxon>
        <taxon>Caerostris</taxon>
    </lineage>
</organism>
<proteinExistence type="predicted"/>
<evidence type="ECO:0000313" key="1">
    <source>
        <dbReference type="EMBL" id="GIY71682.1"/>
    </source>
</evidence>
<comment type="caution">
    <text evidence="1">The sequence shown here is derived from an EMBL/GenBank/DDBJ whole genome shotgun (WGS) entry which is preliminary data.</text>
</comment>
<protein>
    <recommendedName>
        <fullName evidence="3">DUF4817 domain-containing protein</fullName>
    </recommendedName>
</protein>
<evidence type="ECO:0000313" key="2">
    <source>
        <dbReference type="Proteomes" id="UP001054837"/>
    </source>
</evidence>
<dbReference type="Proteomes" id="UP001054837">
    <property type="component" value="Unassembled WGS sequence"/>
</dbReference>
<dbReference type="AlphaFoldDB" id="A0AAV4VN76"/>
<evidence type="ECO:0008006" key="3">
    <source>
        <dbReference type="Google" id="ProtNLM"/>
    </source>
</evidence>
<name>A0AAV4VN76_9ARAC</name>
<keyword evidence="2" id="KW-1185">Reference proteome</keyword>
<accession>A0AAV4VN76</accession>
<dbReference type="EMBL" id="BPLQ01013371">
    <property type="protein sequence ID" value="GIY71682.1"/>
    <property type="molecule type" value="Genomic_DNA"/>
</dbReference>